<dbReference type="SUPFAM" id="SSF53098">
    <property type="entry name" value="Ribonuclease H-like"/>
    <property type="match status" value="1"/>
</dbReference>
<sequence>MRRPTLPMPPPPRNGDPHVTVILGVDPSLTSTGLCRITITPTAVSTTAPGVDDVTIQTTCVGEPGSKGMTVEQRRARIQRARRAILRAAQGADLVVIEVPFYNRKTTQVGLMDRSWLFGTVVDALHAAGIPVVFVSAASRAKFATDNGNSGKAAVAEAIGRMWSAVLVENGRHRQLRNDDEYDALVCATIGAVKTHPRSRLPIRVLEHHLHVVAGLDWQAWDTSEQGITW</sequence>
<dbReference type="Gene3D" id="3.30.420.10">
    <property type="entry name" value="Ribonuclease H-like superfamily/Ribonuclease H"/>
    <property type="match status" value="1"/>
</dbReference>
<dbReference type="GeneID" id="65117083"/>
<dbReference type="RefSeq" id="YP_010099397.1">
    <property type="nucleotide sequence ID" value="NC_055776.1"/>
</dbReference>
<dbReference type="EMBL" id="MH976512">
    <property type="protein sequence ID" value="AYR02960.1"/>
    <property type="molecule type" value="Genomic_DNA"/>
</dbReference>
<organism evidence="1 2">
    <name type="scientific">Gordonia phage Geodirt</name>
    <dbReference type="NCBI Taxonomy" id="2483670"/>
    <lineage>
        <taxon>Viruses</taxon>
        <taxon>Duplodnaviria</taxon>
        <taxon>Heunggongvirae</taxon>
        <taxon>Uroviricota</taxon>
        <taxon>Caudoviricetes</taxon>
        <taxon>Stackebrandtviridae</taxon>
        <taxon>Schenleyvirinae</taxon>
        <taxon>Vividuovirus</taxon>
        <taxon>Vividuovirus geodirt</taxon>
    </lineage>
</organism>
<dbReference type="InterPro" id="IPR012337">
    <property type="entry name" value="RNaseH-like_sf"/>
</dbReference>
<gene>
    <name evidence="1" type="primary">67</name>
    <name evidence="1" type="ORF">SEA_GEODIRT_67</name>
</gene>
<dbReference type="Proteomes" id="UP000273369">
    <property type="component" value="Segment"/>
</dbReference>
<dbReference type="GO" id="GO:0003676">
    <property type="term" value="F:nucleic acid binding"/>
    <property type="evidence" value="ECO:0007669"/>
    <property type="project" value="InterPro"/>
</dbReference>
<name>A0A3G3M8W9_9CAUD</name>
<dbReference type="KEGG" id="vg:65117083"/>
<dbReference type="InterPro" id="IPR036397">
    <property type="entry name" value="RNaseH_sf"/>
</dbReference>
<protein>
    <submittedName>
        <fullName evidence="1">RuvC-like resolvase</fullName>
    </submittedName>
</protein>
<evidence type="ECO:0000313" key="2">
    <source>
        <dbReference type="Proteomes" id="UP000273369"/>
    </source>
</evidence>
<reference evidence="1 2" key="1">
    <citation type="submission" date="2018-09" db="EMBL/GenBank/DDBJ databases">
        <authorList>
            <person name="Pope W.H."/>
            <person name="Garlena R.A."/>
            <person name="Russell D.A."/>
            <person name="Jacobs-Sera D."/>
            <person name="Hatfull G.F."/>
        </authorList>
    </citation>
    <scope>NUCLEOTIDE SEQUENCE [LARGE SCALE GENOMIC DNA]</scope>
</reference>
<keyword evidence="2" id="KW-1185">Reference proteome</keyword>
<accession>A0A3G3M8W9</accession>
<evidence type="ECO:0000313" key="1">
    <source>
        <dbReference type="EMBL" id="AYR02960.1"/>
    </source>
</evidence>
<proteinExistence type="predicted"/>